<dbReference type="GO" id="GO:0030643">
    <property type="term" value="P:intracellular phosphate ion homeostasis"/>
    <property type="evidence" value="ECO:0007669"/>
    <property type="project" value="InterPro"/>
</dbReference>
<evidence type="ECO:0000256" key="1">
    <source>
        <dbReference type="ARBA" id="ARBA00008107"/>
    </source>
</evidence>
<dbReference type="EMBL" id="JACNJZ010000027">
    <property type="protein sequence ID" value="MBC8316368.1"/>
    <property type="molecule type" value="Genomic_DNA"/>
</dbReference>
<organism evidence="3 4">
    <name type="scientific">Candidatus Desulfobia pelagia</name>
    <dbReference type="NCBI Taxonomy" id="2841692"/>
    <lineage>
        <taxon>Bacteria</taxon>
        <taxon>Pseudomonadati</taxon>
        <taxon>Thermodesulfobacteriota</taxon>
        <taxon>Desulfobulbia</taxon>
        <taxon>Desulfobulbales</taxon>
        <taxon>Desulfobulbaceae</taxon>
        <taxon>Candidatus Desulfobia</taxon>
    </lineage>
</organism>
<protein>
    <submittedName>
        <fullName evidence="3">Na/Pi cotransporter family protein</fullName>
    </submittedName>
</protein>
<dbReference type="PANTHER" id="PTHR42930">
    <property type="entry name" value="PHOSPHATE-SPECIFIC TRANSPORT SYSTEM ACCESSORY PROTEIN PHOU"/>
    <property type="match status" value="1"/>
</dbReference>
<reference evidence="3 4" key="1">
    <citation type="submission" date="2020-08" db="EMBL/GenBank/DDBJ databases">
        <title>Bridging the membrane lipid divide: bacteria of the FCB group superphylum have the potential to synthesize archaeal ether lipids.</title>
        <authorList>
            <person name="Villanueva L."/>
            <person name="Von Meijenfeldt F.A.B."/>
            <person name="Westbye A.B."/>
            <person name="Yadav S."/>
            <person name="Hopmans E.C."/>
            <person name="Dutilh B.E."/>
            <person name="Sinninghe Damste J.S."/>
        </authorList>
    </citation>
    <scope>NUCLEOTIDE SEQUENCE [LARGE SCALE GENOMIC DNA]</scope>
    <source>
        <strain evidence="3">NIOZ-UU47</strain>
    </source>
</reference>
<evidence type="ECO:0000313" key="4">
    <source>
        <dbReference type="Proteomes" id="UP000614424"/>
    </source>
</evidence>
<name>A0A8J6ND75_9BACT</name>
<feature type="non-terminal residue" evidence="3">
    <location>
        <position position="180"/>
    </location>
</feature>
<dbReference type="PANTHER" id="PTHR42930:SF3">
    <property type="entry name" value="PHOSPHATE-SPECIFIC TRANSPORT SYSTEM ACCESSORY PROTEIN PHOU"/>
    <property type="match status" value="1"/>
</dbReference>
<dbReference type="GO" id="GO:0045936">
    <property type="term" value="P:negative regulation of phosphate metabolic process"/>
    <property type="evidence" value="ECO:0007669"/>
    <property type="project" value="InterPro"/>
</dbReference>
<proteinExistence type="inferred from homology"/>
<dbReference type="SUPFAM" id="SSF109755">
    <property type="entry name" value="PhoU-like"/>
    <property type="match status" value="1"/>
</dbReference>
<feature type="domain" description="PhoU" evidence="2">
    <location>
        <begin position="29"/>
        <end position="115"/>
    </location>
</feature>
<sequence>MKKSTSYGILDEKFLQTPSVALYEAEEEVNRMAAIVEDMLRYARRAFFDNDHESMKILADNEHIVDTINDKLGNYLAKIRTVMLSEKDADKKRVLVHAITDIERVADLAENIGEYAGQKNVVFSDSAKKELEKVFDNAARIYSMAAKALHRKRRSLALDIGQMEHDFDELEIMYRKKYLV</sequence>
<gene>
    <name evidence="3" type="ORF">H8E41_00570</name>
</gene>
<dbReference type="InterPro" id="IPR028366">
    <property type="entry name" value="PhoU"/>
</dbReference>
<evidence type="ECO:0000259" key="2">
    <source>
        <dbReference type="Pfam" id="PF01895"/>
    </source>
</evidence>
<dbReference type="Proteomes" id="UP000614424">
    <property type="component" value="Unassembled WGS sequence"/>
</dbReference>
<evidence type="ECO:0000313" key="3">
    <source>
        <dbReference type="EMBL" id="MBC8316368.1"/>
    </source>
</evidence>
<dbReference type="InterPro" id="IPR026022">
    <property type="entry name" value="PhoU_dom"/>
</dbReference>
<dbReference type="Gene3D" id="1.20.58.220">
    <property type="entry name" value="Phosphate transport system protein phou homolog 2, domain 2"/>
    <property type="match status" value="1"/>
</dbReference>
<comment type="caution">
    <text evidence="3">The sequence shown here is derived from an EMBL/GenBank/DDBJ whole genome shotgun (WGS) entry which is preliminary data.</text>
</comment>
<dbReference type="AlphaFoldDB" id="A0A8J6ND75"/>
<dbReference type="InterPro" id="IPR038078">
    <property type="entry name" value="PhoU-like_sf"/>
</dbReference>
<dbReference type="Pfam" id="PF01895">
    <property type="entry name" value="PhoU"/>
    <property type="match status" value="1"/>
</dbReference>
<accession>A0A8J6ND75</accession>
<comment type="similarity">
    <text evidence="1">Belongs to the PhoU family.</text>
</comment>